<evidence type="ECO:0000256" key="4">
    <source>
        <dbReference type="PROSITE-ProRule" id="PRU00601"/>
    </source>
</evidence>
<dbReference type="InterPro" id="IPR037274">
    <property type="entry name" value="Znf_CHY_sf"/>
</dbReference>
<evidence type="ECO:0000256" key="2">
    <source>
        <dbReference type="ARBA" id="ARBA00022771"/>
    </source>
</evidence>
<keyword evidence="1" id="KW-0479">Metal-binding</keyword>
<accession>A0A4S8K364</accession>
<feature type="domain" description="CTCHY-type" evidence="8">
    <location>
        <begin position="166"/>
        <end position="230"/>
    </location>
</feature>
<evidence type="ECO:0000256" key="1">
    <source>
        <dbReference type="ARBA" id="ARBA00022723"/>
    </source>
</evidence>
<dbReference type="PROSITE" id="PS51270">
    <property type="entry name" value="ZF_CTCHY"/>
    <property type="match status" value="1"/>
</dbReference>
<dbReference type="SUPFAM" id="SSF161219">
    <property type="entry name" value="CHY zinc finger-like"/>
    <property type="match status" value="1"/>
</dbReference>
<feature type="domain" description="CHY-type" evidence="7">
    <location>
        <begin position="75"/>
        <end position="164"/>
    </location>
</feature>
<dbReference type="PANTHER" id="PTHR21319:SF58">
    <property type="entry name" value="E3 UBIQUITIN-PROTEIN LIGASE RZFP34"/>
    <property type="match status" value="1"/>
</dbReference>
<gene>
    <name evidence="9" type="ORF">C4D60_Mb08t12180</name>
</gene>
<dbReference type="GO" id="GO:0008270">
    <property type="term" value="F:zinc ion binding"/>
    <property type="evidence" value="ECO:0007669"/>
    <property type="project" value="UniProtKB-KW"/>
</dbReference>
<dbReference type="Pfam" id="PF05495">
    <property type="entry name" value="zf-CHY"/>
    <property type="match status" value="1"/>
</dbReference>
<keyword evidence="2 4" id="KW-0863">Zinc-finger</keyword>
<evidence type="ECO:0000256" key="5">
    <source>
        <dbReference type="SAM" id="SignalP"/>
    </source>
</evidence>
<dbReference type="SUPFAM" id="SSF161245">
    <property type="entry name" value="Zinc hairpin stack"/>
    <property type="match status" value="1"/>
</dbReference>
<feature type="signal peptide" evidence="5">
    <location>
        <begin position="1"/>
        <end position="23"/>
    </location>
</feature>
<dbReference type="SUPFAM" id="SSF57850">
    <property type="entry name" value="RING/U-box"/>
    <property type="match status" value="1"/>
</dbReference>
<evidence type="ECO:0000313" key="9">
    <source>
        <dbReference type="EMBL" id="THU69226.1"/>
    </source>
</evidence>
<reference evidence="9 10" key="1">
    <citation type="journal article" date="2019" name="Nat. Plants">
        <title>Genome sequencing of Musa balbisiana reveals subgenome evolution and function divergence in polyploid bananas.</title>
        <authorList>
            <person name="Yao X."/>
        </authorList>
    </citation>
    <scope>NUCLEOTIDE SEQUENCE [LARGE SCALE GENOMIC DNA]</scope>
    <source>
        <strain evidence="10">cv. DH-PKW</strain>
        <tissue evidence="9">Leaves</tissue>
    </source>
</reference>
<protein>
    <recommendedName>
        <fullName evidence="11">RING-type domain-containing protein</fullName>
    </recommendedName>
</protein>
<evidence type="ECO:0000313" key="10">
    <source>
        <dbReference type="Proteomes" id="UP000317650"/>
    </source>
</evidence>
<dbReference type="Gene3D" id="2.20.28.10">
    <property type="match status" value="1"/>
</dbReference>
<dbReference type="PANTHER" id="PTHR21319">
    <property type="entry name" value="RING FINGER AND CHY ZINC FINGER DOMAIN-CONTAINING PROTEIN 1"/>
    <property type="match status" value="1"/>
</dbReference>
<dbReference type="Pfam" id="PF14599">
    <property type="entry name" value="zinc_ribbon_6"/>
    <property type="match status" value="1"/>
</dbReference>
<sequence length="348" mass="39748">MPNPGACLLSFSLSYVLWRMELATQTVTGPKDGDIETRKRLACIIKVMGVEVSNNVVTQVRIAIFEQSRKRWNWEPGNTGGCSHYRRRCKIRAPCCGEVFDCRHCHNEAKNLLKVDLRDRHEIPRHQVQKVGALIGYMLSVQHRARFTELELYQVQQYCTECGGCMGKYFCAKCKFFDDNVSKKQYHCDGCGICRTGGEENFFHCDRCGCCYSNSLMDSHRCVERAMHHNCPVCFEYLFDSTKDISVLPCGHTIHLDCLKEMRQHSQYSCPVCSRSVCDMSSVWKKLDQEVASIPMPEIYHNKMVPILCNDCGKKSSVRYHVLAHKCPGCSSYNTRQTRDGPSTCVTV</sequence>
<organism evidence="9 10">
    <name type="scientific">Musa balbisiana</name>
    <name type="common">Banana</name>
    <dbReference type="NCBI Taxonomy" id="52838"/>
    <lineage>
        <taxon>Eukaryota</taxon>
        <taxon>Viridiplantae</taxon>
        <taxon>Streptophyta</taxon>
        <taxon>Embryophyta</taxon>
        <taxon>Tracheophyta</taxon>
        <taxon>Spermatophyta</taxon>
        <taxon>Magnoliopsida</taxon>
        <taxon>Liliopsida</taxon>
        <taxon>Zingiberales</taxon>
        <taxon>Musaceae</taxon>
        <taxon>Musa</taxon>
    </lineage>
</organism>
<dbReference type="PROSITE" id="PS51266">
    <property type="entry name" value="ZF_CHY"/>
    <property type="match status" value="1"/>
</dbReference>
<evidence type="ECO:0000259" key="8">
    <source>
        <dbReference type="PROSITE" id="PS51270"/>
    </source>
</evidence>
<dbReference type="AlphaFoldDB" id="A0A4S8K364"/>
<dbReference type="InterPro" id="IPR013083">
    <property type="entry name" value="Znf_RING/FYVE/PHD"/>
</dbReference>
<dbReference type="GO" id="GO:0016567">
    <property type="term" value="P:protein ubiquitination"/>
    <property type="evidence" value="ECO:0007669"/>
    <property type="project" value="TreeGrafter"/>
</dbReference>
<dbReference type="STRING" id="52838.A0A4S8K364"/>
<dbReference type="InterPro" id="IPR037275">
    <property type="entry name" value="Znf_CTCHY_sf"/>
</dbReference>
<feature type="chain" id="PRO_5020805344" description="RING-type domain-containing protein" evidence="5">
    <location>
        <begin position="24"/>
        <end position="348"/>
    </location>
</feature>
<evidence type="ECO:0000259" key="7">
    <source>
        <dbReference type="PROSITE" id="PS51266"/>
    </source>
</evidence>
<dbReference type="SMART" id="SM00184">
    <property type="entry name" value="RING"/>
    <property type="match status" value="1"/>
</dbReference>
<dbReference type="InterPro" id="IPR001841">
    <property type="entry name" value="Znf_RING"/>
</dbReference>
<dbReference type="Proteomes" id="UP000317650">
    <property type="component" value="Chromosome 8"/>
</dbReference>
<dbReference type="GO" id="GO:0005634">
    <property type="term" value="C:nucleus"/>
    <property type="evidence" value="ECO:0007669"/>
    <property type="project" value="TreeGrafter"/>
</dbReference>
<evidence type="ECO:0008006" key="11">
    <source>
        <dbReference type="Google" id="ProtNLM"/>
    </source>
</evidence>
<dbReference type="PROSITE" id="PS50089">
    <property type="entry name" value="ZF_RING_2"/>
    <property type="match status" value="1"/>
</dbReference>
<dbReference type="InterPro" id="IPR039512">
    <property type="entry name" value="RCHY1_zinc-ribbon"/>
</dbReference>
<keyword evidence="3" id="KW-0862">Zinc</keyword>
<comment type="caution">
    <text evidence="9">The sequence shown here is derived from an EMBL/GenBank/DDBJ whole genome shotgun (WGS) entry which is preliminary data.</text>
</comment>
<dbReference type="InterPro" id="IPR017921">
    <property type="entry name" value="Znf_CTCHY"/>
</dbReference>
<dbReference type="CDD" id="cd16464">
    <property type="entry name" value="RING-H2_Pirh2-like"/>
    <property type="match status" value="1"/>
</dbReference>
<proteinExistence type="predicted"/>
<name>A0A4S8K364_MUSBA</name>
<evidence type="ECO:0000256" key="3">
    <source>
        <dbReference type="ARBA" id="ARBA00022833"/>
    </source>
</evidence>
<evidence type="ECO:0000259" key="6">
    <source>
        <dbReference type="PROSITE" id="PS50089"/>
    </source>
</evidence>
<dbReference type="GO" id="GO:0061630">
    <property type="term" value="F:ubiquitin protein ligase activity"/>
    <property type="evidence" value="ECO:0007669"/>
    <property type="project" value="TreeGrafter"/>
</dbReference>
<feature type="domain" description="RING-type" evidence="6">
    <location>
        <begin position="231"/>
        <end position="274"/>
    </location>
</feature>
<keyword evidence="5" id="KW-0732">Signal</keyword>
<dbReference type="Pfam" id="PF13639">
    <property type="entry name" value="zf-RING_2"/>
    <property type="match status" value="1"/>
</dbReference>
<dbReference type="InterPro" id="IPR008913">
    <property type="entry name" value="Znf_CHY"/>
</dbReference>
<keyword evidence="10" id="KW-1185">Reference proteome</keyword>
<dbReference type="EMBL" id="PYDT01000002">
    <property type="protein sequence ID" value="THU69226.1"/>
    <property type="molecule type" value="Genomic_DNA"/>
</dbReference>
<dbReference type="GO" id="GO:0006511">
    <property type="term" value="P:ubiquitin-dependent protein catabolic process"/>
    <property type="evidence" value="ECO:0007669"/>
    <property type="project" value="TreeGrafter"/>
</dbReference>
<dbReference type="Gene3D" id="3.30.40.10">
    <property type="entry name" value="Zinc/RING finger domain, C3HC4 (zinc finger)"/>
    <property type="match status" value="1"/>
</dbReference>